<proteinExistence type="predicted"/>
<dbReference type="GO" id="GO:0009401">
    <property type="term" value="P:phosphoenolpyruvate-dependent sugar phosphotransferase system"/>
    <property type="evidence" value="ECO:0007669"/>
    <property type="project" value="UniProtKB-KW"/>
</dbReference>
<reference evidence="8" key="2">
    <citation type="journal article" date="2021" name="PeerJ">
        <title>Extensive microbial diversity within the chicken gut microbiome revealed by metagenomics and culture.</title>
        <authorList>
            <person name="Gilroy R."/>
            <person name="Ravi A."/>
            <person name="Getino M."/>
            <person name="Pursley I."/>
            <person name="Horton D.L."/>
            <person name="Alikhan N.F."/>
            <person name="Baker D."/>
            <person name="Gharbi K."/>
            <person name="Hall N."/>
            <person name="Watson M."/>
            <person name="Adriaenssens E.M."/>
            <person name="Foster-Nyarko E."/>
            <person name="Jarju S."/>
            <person name="Secka A."/>
            <person name="Antonio M."/>
            <person name="Oren A."/>
            <person name="Chaudhuri R.R."/>
            <person name="La Ragione R."/>
            <person name="Hildebrand F."/>
            <person name="Pallen M.J."/>
        </authorList>
    </citation>
    <scope>NUCLEOTIDE SEQUENCE</scope>
    <source>
        <strain evidence="8">CHK187-14744</strain>
    </source>
</reference>
<name>A0A9D1HFS3_9FIRM</name>
<dbReference type="InterPro" id="IPR011055">
    <property type="entry name" value="Dup_hybrid_motif"/>
</dbReference>
<dbReference type="GO" id="GO:0016301">
    <property type="term" value="F:kinase activity"/>
    <property type="evidence" value="ECO:0007669"/>
    <property type="project" value="UniProtKB-KW"/>
</dbReference>
<dbReference type="PROSITE" id="PS51093">
    <property type="entry name" value="PTS_EIIA_TYPE_1"/>
    <property type="match status" value="1"/>
</dbReference>
<evidence type="ECO:0000256" key="6">
    <source>
        <dbReference type="ARBA" id="ARBA00022777"/>
    </source>
</evidence>
<evidence type="ECO:0000256" key="3">
    <source>
        <dbReference type="ARBA" id="ARBA00022597"/>
    </source>
</evidence>
<comment type="caution">
    <text evidence="8">The sequence shown here is derived from an EMBL/GenBank/DDBJ whole genome shotgun (WGS) entry which is preliminary data.</text>
</comment>
<dbReference type="NCBIfam" id="TIGR00830">
    <property type="entry name" value="PTBA"/>
    <property type="match status" value="1"/>
</dbReference>
<accession>A0A9D1HFS3</accession>
<gene>
    <name evidence="8" type="ORF">IAB63_04565</name>
</gene>
<dbReference type="PANTHER" id="PTHR45008">
    <property type="entry name" value="PTS SYSTEM GLUCOSE-SPECIFIC EIIA COMPONENT"/>
    <property type="match status" value="1"/>
</dbReference>
<dbReference type="SUPFAM" id="SSF51261">
    <property type="entry name" value="Duplicated hybrid motif"/>
    <property type="match status" value="1"/>
</dbReference>
<organism evidence="8 9">
    <name type="scientific">Candidatus Onthocola gallistercoris</name>
    <dbReference type="NCBI Taxonomy" id="2840876"/>
    <lineage>
        <taxon>Bacteria</taxon>
        <taxon>Bacillati</taxon>
        <taxon>Bacillota</taxon>
        <taxon>Bacilli</taxon>
        <taxon>Candidatus Onthocola</taxon>
    </lineage>
</organism>
<dbReference type="Gene3D" id="2.70.70.10">
    <property type="entry name" value="Glucose Permease (Domain IIA)"/>
    <property type="match status" value="1"/>
</dbReference>
<dbReference type="EMBL" id="DVLT01000033">
    <property type="protein sequence ID" value="HIU02506.1"/>
    <property type="molecule type" value="Genomic_DNA"/>
</dbReference>
<dbReference type="InterPro" id="IPR050890">
    <property type="entry name" value="PTS_EIIA_component"/>
</dbReference>
<evidence type="ECO:0000256" key="5">
    <source>
        <dbReference type="ARBA" id="ARBA00022683"/>
    </source>
</evidence>
<evidence type="ECO:0000313" key="9">
    <source>
        <dbReference type="Proteomes" id="UP000824164"/>
    </source>
</evidence>
<evidence type="ECO:0000259" key="7">
    <source>
        <dbReference type="PROSITE" id="PS51093"/>
    </source>
</evidence>
<evidence type="ECO:0000256" key="2">
    <source>
        <dbReference type="ARBA" id="ARBA00022448"/>
    </source>
</evidence>
<reference evidence="8" key="1">
    <citation type="submission" date="2020-10" db="EMBL/GenBank/DDBJ databases">
        <authorList>
            <person name="Gilroy R."/>
        </authorList>
    </citation>
    <scope>NUCLEOTIDE SEQUENCE</scope>
    <source>
        <strain evidence="8">CHK187-14744</strain>
    </source>
</reference>
<dbReference type="GO" id="GO:0005737">
    <property type="term" value="C:cytoplasm"/>
    <property type="evidence" value="ECO:0007669"/>
    <property type="project" value="UniProtKB-SubCell"/>
</dbReference>
<dbReference type="Proteomes" id="UP000824164">
    <property type="component" value="Unassembled WGS sequence"/>
</dbReference>
<keyword evidence="5" id="KW-0598">Phosphotransferase system</keyword>
<sequence length="160" mass="17102">MFGFFQKKTKRTDIYAPVDGKAIPLEDVGDGVFSEKLVGDGAAVIPEQDQIAAPVDGTVSFVMDTGHAFGIRTVQGTEVLVHIGIDTVNEKGEGFQVLVKEKQEVKVGTPAVLVDRDALRQKGYDLTVMVLVPEADRFGSLKAVSQGEVAAGQDIILELS</sequence>
<keyword evidence="3 8" id="KW-0762">Sugar transport</keyword>
<keyword evidence="4" id="KW-0808">Transferase</keyword>
<evidence type="ECO:0000256" key="1">
    <source>
        <dbReference type="ARBA" id="ARBA00004496"/>
    </source>
</evidence>
<dbReference type="PANTHER" id="PTHR45008:SF1">
    <property type="entry name" value="PTS SYSTEM GLUCOSE-SPECIFIC EIIA COMPONENT"/>
    <property type="match status" value="1"/>
</dbReference>
<comment type="subcellular location">
    <subcellularLocation>
        <location evidence="1">Cytoplasm</location>
    </subcellularLocation>
</comment>
<dbReference type="Pfam" id="PF00358">
    <property type="entry name" value="PTS_EIIA_1"/>
    <property type="match status" value="1"/>
</dbReference>
<dbReference type="AlphaFoldDB" id="A0A9D1HFS3"/>
<evidence type="ECO:0000313" key="8">
    <source>
        <dbReference type="EMBL" id="HIU02506.1"/>
    </source>
</evidence>
<dbReference type="PROSITE" id="PS00371">
    <property type="entry name" value="PTS_EIIA_TYPE_1_HIS"/>
    <property type="match status" value="1"/>
</dbReference>
<evidence type="ECO:0000256" key="4">
    <source>
        <dbReference type="ARBA" id="ARBA00022679"/>
    </source>
</evidence>
<keyword evidence="2" id="KW-0813">Transport</keyword>
<dbReference type="FunFam" id="2.70.70.10:FF:000001">
    <property type="entry name" value="PTS system glucose-specific IIA component"/>
    <property type="match status" value="1"/>
</dbReference>
<protein>
    <submittedName>
        <fullName evidence="8">PTS glucose transporter subunit IIA</fullName>
    </submittedName>
</protein>
<feature type="domain" description="PTS EIIA type-1" evidence="7">
    <location>
        <begin position="30"/>
        <end position="134"/>
    </location>
</feature>
<keyword evidence="6" id="KW-0418">Kinase</keyword>
<dbReference type="InterPro" id="IPR001127">
    <property type="entry name" value="PTS_EIIA_1_perm"/>
</dbReference>